<organism evidence="1">
    <name type="scientific">marine sediment metagenome</name>
    <dbReference type="NCBI Taxonomy" id="412755"/>
    <lineage>
        <taxon>unclassified sequences</taxon>
        <taxon>metagenomes</taxon>
        <taxon>ecological metagenomes</taxon>
    </lineage>
</organism>
<proteinExistence type="predicted"/>
<accession>A0A0F9DKN1</accession>
<dbReference type="SUPFAM" id="SSF50475">
    <property type="entry name" value="FMN-binding split barrel"/>
    <property type="match status" value="1"/>
</dbReference>
<sequence length="95" mass="10627">MKTIEDRAVVTVGARVEVLASGRLGTVERMDKKSAHLRMEDGAEVQRVMGMLVGKYPNLSEMPPNENYVVFRVAFKEGVFIDNMQGFGNRDSVSY</sequence>
<name>A0A0F9DKN1_9ZZZZ</name>
<reference evidence="1" key="1">
    <citation type="journal article" date="2015" name="Nature">
        <title>Complex archaea that bridge the gap between prokaryotes and eukaryotes.</title>
        <authorList>
            <person name="Spang A."/>
            <person name="Saw J.H."/>
            <person name="Jorgensen S.L."/>
            <person name="Zaremba-Niedzwiedzka K."/>
            <person name="Martijn J."/>
            <person name="Lind A.E."/>
            <person name="van Eijk R."/>
            <person name="Schleper C."/>
            <person name="Guy L."/>
            <person name="Ettema T.J."/>
        </authorList>
    </citation>
    <scope>NUCLEOTIDE SEQUENCE</scope>
</reference>
<dbReference type="EMBL" id="LAZR01041199">
    <property type="protein sequence ID" value="KKL12578.1"/>
    <property type="molecule type" value="Genomic_DNA"/>
</dbReference>
<dbReference type="AlphaFoldDB" id="A0A0F9DKN1"/>
<gene>
    <name evidence="1" type="ORF">LCGC14_2534350</name>
</gene>
<comment type="caution">
    <text evidence="1">The sequence shown here is derived from an EMBL/GenBank/DDBJ whole genome shotgun (WGS) entry which is preliminary data.</text>
</comment>
<protein>
    <submittedName>
        <fullName evidence="1">Uncharacterized protein</fullName>
    </submittedName>
</protein>
<evidence type="ECO:0000313" key="1">
    <source>
        <dbReference type="EMBL" id="KKL12578.1"/>
    </source>
</evidence>